<dbReference type="AlphaFoldDB" id="A0A843WT97"/>
<evidence type="ECO:0000256" key="1">
    <source>
        <dbReference type="SAM" id="SignalP"/>
    </source>
</evidence>
<protein>
    <recommendedName>
        <fullName evidence="4">Secreted protein</fullName>
    </recommendedName>
</protein>
<organism evidence="2 3">
    <name type="scientific">Colocasia esculenta</name>
    <name type="common">Wild taro</name>
    <name type="synonym">Arum esculentum</name>
    <dbReference type="NCBI Taxonomy" id="4460"/>
    <lineage>
        <taxon>Eukaryota</taxon>
        <taxon>Viridiplantae</taxon>
        <taxon>Streptophyta</taxon>
        <taxon>Embryophyta</taxon>
        <taxon>Tracheophyta</taxon>
        <taxon>Spermatophyta</taxon>
        <taxon>Magnoliopsida</taxon>
        <taxon>Liliopsida</taxon>
        <taxon>Araceae</taxon>
        <taxon>Aroideae</taxon>
        <taxon>Colocasieae</taxon>
        <taxon>Colocasia</taxon>
    </lineage>
</organism>
<reference evidence="2" key="1">
    <citation type="submission" date="2017-07" db="EMBL/GenBank/DDBJ databases">
        <title>Taro Niue Genome Assembly and Annotation.</title>
        <authorList>
            <person name="Atibalentja N."/>
            <person name="Keating K."/>
            <person name="Fields C.J."/>
        </authorList>
    </citation>
    <scope>NUCLEOTIDE SEQUENCE</scope>
    <source>
        <strain evidence="2">Niue_2</strain>
        <tissue evidence="2">Leaf</tissue>
    </source>
</reference>
<name>A0A843WT97_COLES</name>
<proteinExistence type="predicted"/>
<accession>A0A843WT97</accession>
<dbReference type="Proteomes" id="UP000652761">
    <property type="component" value="Unassembled WGS sequence"/>
</dbReference>
<comment type="caution">
    <text evidence="2">The sequence shown here is derived from an EMBL/GenBank/DDBJ whole genome shotgun (WGS) entry which is preliminary data.</text>
</comment>
<feature type="signal peptide" evidence="1">
    <location>
        <begin position="1"/>
        <end position="22"/>
    </location>
</feature>
<sequence>MVVAFLLPLLSVDICMRAKCRALGGPLTSGVGRRRPPMSRSGSARPGGSCCDVSWRFGVLEVRGACSLRVDIAWSGGNVERSPVFAFFAKVPVPCVGNGLWWYIVYQSILVLTWNCVLWRS</sequence>
<dbReference type="EMBL" id="NMUH01005649">
    <property type="protein sequence ID" value="MQM13309.1"/>
    <property type="molecule type" value="Genomic_DNA"/>
</dbReference>
<keyword evidence="1" id="KW-0732">Signal</keyword>
<evidence type="ECO:0000313" key="3">
    <source>
        <dbReference type="Proteomes" id="UP000652761"/>
    </source>
</evidence>
<evidence type="ECO:0000313" key="2">
    <source>
        <dbReference type="EMBL" id="MQM13309.1"/>
    </source>
</evidence>
<keyword evidence="3" id="KW-1185">Reference proteome</keyword>
<evidence type="ECO:0008006" key="4">
    <source>
        <dbReference type="Google" id="ProtNLM"/>
    </source>
</evidence>
<feature type="chain" id="PRO_5032638033" description="Secreted protein" evidence="1">
    <location>
        <begin position="23"/>
        <end position="121"/>
    </location>
</feature>
<gene>
    <name evidence="2" type="ORF">Taro_046234</name>
</gene>